<evidence type="ECO:0000313" key="8">
    <source>
        <dbReference type="EMBL" id="MDJ1129334.1"/>
    </source>
</evidence>
<evidence type="ECO:0000256" key="3">
    <source>
        <dbReference type="ARBA" id="ARBA00022692"/>
    </source>
</evidence>
<keyword evidence="4 6" id="KW-1133">Transmembrane helix</keyword>
<feature type="transmembrane region" description="Helical" evidence="6">
    <location>
        <begin position="285"/>
        <end position="307"/>
    </location>
</feature>
<evidence type="ECO:0000259" key="7">
    <source>
        <dbReference type="Pfam" id="PF02687"/>
    </source>
</evidence>
<keyword evidence="5 6" id="KW-0472">Membrane</keyword>
<feature type="transmembrane region" description="Helical" evidence="6">
    <location>
        <begin position="17"/>
        <end position="34"/>
    </location>
</feature>
<evidence type="ECO:0000256" key="2">
    <source>
        <dbReference type="ARBA" id="ARBA00022475"/>
    </source>
</evidence>
<accession>A0ABT6ZJW8</accession>
<dbReference type="InterPro" id="IPR003838">
    <property type="entry name" value="ABC3_permease_C"/>
</dbReference>
<feature type="transmembrane region" description="Helical" evidence="6">
    <location>
        <begin position="54"/>
        <end position="81"/>
    </location>
</feature>
<dbReference type="InterPro" id="IPR052536">
    <property type="entry name" value="ABC-4_Integral_Memb_Prot"/>
</dbReference>
<dbReference type="Proteomes" id="UP001431693">
    <property type="component" value="Unassembled WGS sequence"/>
</dbReference>
<feature type="transmembrane region" description="Helical" evidence="6">
    <location>
        <begin position="201"/>
        <end position="220"/>
    </location>
</feature>
<feature type="transmembrane region" description="Helical" evidence="6">
    <location>
        <begin position="675"/>
        <end position="694"/>
    </location>
</feature>
<sequence>MIGKLALGNVRRSLRDYAIYFVTIALGVAVFYAFNTIDQQSQFLSESTSDTLQLVSTIMTALTYMLAVVLGFLMVYANNFLIRRRREEFGLYQVLGMERRQVSAIMLVETLVASLGAFAVGIALGLLLSQFLVFVSAALFNDTVKQFKFIFSPEALLTVTVCFAITFLVMLLFNLRTVRSVRLVELMSSGRENESQRLRPLPLCIVLLAVSVGLIVWAYVRLTHDGLPVMLDSDSEMTRFWITTAIVTVGTFGLFWSLPTVLIAVQRHIPALYLRDLHMFTDRQIASRVNSASVTMAVTAMVLFLAMTSVSAGMSISSGINAGLETSAPFDTSASFYYYDAPVSADVSEQNWAQGWTAAGQDPEDGLSNATSDTEARIARATEPVDLKALLASQGVDWDALASGVAQANVYSQVGGSTAQYGATAPASSEPLSVARFVPYAKDAATAAVLGSTADENYLPVVPLSSYNALRELLGMEPMTLAGDEYLLTSNVGDKVTKDLYDPALADGLAFQLNGVTLRPAQSTCVTDKSAAFLNSATGWNTGSVVVPDELVRGLPLANSYLAAMAKPGQEQALEDAVSHAWPDDDKRAGYENGYLVGFVSQIVGHTDAVAGSFTMTGLVGYMAVYIGFVLVVSCASILAIQQLSGVVDSRHRCKLLSDLGAPSRLIGRSILAQVLFYFCAPLVVALCHSAVALKQVIDVVAVLTAVDILGTVWLAFAIFGVVYGGYLLVCYGLSWSTIARDIRLARR</sequence>
<name>A0ABT6ZJW8_9ACTN</name>
<comment type="subcellular location">
    <subcellularLocation>
        <location evidence="1">Cell membrane</location>
        <topology evidence="1">Multi-pass membrane protein</topology>
    </subcellularLocation>
</comment>
<organism evidence="8 9">
    <name type="scientific">Kribbibacterium absianum</name>
    <dbReference type="NCBI Taxonomy" id="3044210"/>
    <lineage>
        <taxon>Bacteria</taxon>
        <taxon>Bacillati</taxon>
        <taxon>Actinomycetota</taxon>
        <taxon>Coriobacteriia</taxon>
        <taxon>Coriobacteriales</taxon>
        <taxon>Kribbibacteriaceae</taxon>
        <taxon>Kribbibacterium</taxon>
    </lineage>
</organism>
<dbReference type="Pfam" id="PF02687">
    <property type="entry name" value="FtsX"/>
    <property type="match status" value="1"/>
</dbReference>
<evidence type="ECO:0000256" key="4">
    <source>
        <dbReference type="ARBA" id="ARBA00022989"/>
    </source>
</evidence>
<keyword evidence="3 6" id="KW-0812">Transmembrane</keyword>
<dbReference type="RefSeq" id="WP_283713589.1">
    <property type="nucleotide sequence ID" value="NZ_JASJEW010000005.1"/>
</dbReference>
<comment type="caution">
    <text evidence="8">The sequence shown here is derived from an EMBL/GenBank/DDBJ whole genome shotgun (WGS) entry which is preliminary data.</text>
</comment>
<reference evidence="8" key="1">
    <citation type="submission" date="2023-05" db="EMBL/GenBank/DDBJ databases">
        <title>[olsenella] sp. nov., isolated from a pig farm feces dump.</title>
        <authorList>
            <person name="Chang Y.-H."/>
        </authorList>
    </citation>
    <scope>NUCLEOTIDE SEQUENCE</scope>
    <source>
        <strain evidence="8">YH-ols2217</strain>
    </source>
</reference>
<feature type="domain" description="ABC3 transporter permease C-terminal" evidence="7">
    <location>
        <begin position="63"/>
        <end position="179"/>
    </location>
</feature>
<feature type="transmembrane region" description="Helical" evidence="6">
    <location>
        <begin position="619"/>
        <end position="641"/>
    </location>
</feature>
<proteinExistence type="predicted"/>
<evidence type="ECO:0000256" key="6">
    <source>
        <dbReference type="SAM" id="Phobius"/>
    </source>
</evidence>
<feature type="transmembrane region" description="Helical" evidence="6">
    <location>
        <begin position="714"/>
        <end position="739"/>
    </location>
</feature>
<dbReference type="PANTHER" id="PTHR46795">
    <property type="entry name" value="ABC TRANSPORTER PERMEASE-RELATED-RELATED"/>
    <property type="match status" value="1"/>
</dbReference>
<feature type="transmembrane region" description="Helical" evidence="6">
    <location>
        <begin position="102"/>
        <end position="135"/>
    </location>
</feature>
<evidence type="ECO:0000256" key="5">
    <source>
        <dbReference type="ARBA" id="ARBA00023136"/>
    </source>
</evidence>
<keyword evidence="9" id="KW-1185">Reference proteome</keyword>
<dbReference type="EMBL" id="JASJEX010000002">
    <property type="protein sequence ID" value="MDJ1129334.1"/>
    <property type="molecule type" value="Genomic_DNA"/>
</dbReference>
<dbReference type="PANTHER" id="PTHR46795:SF3">
    <property type="entry name" value="ABC TRANSPORTER PERMEASE"/>
    <property type="match status" value="1"/>
</dbReference>
<feature type="transmembrane region" description="Helical" evidence="6">
    <location>
        <begin position="240"/>
        <end position="265"/>
    </location>
</feature>
<protein>
    <submittedName>
        <fullName evidence="8">ABC transporter permease</fullName>
    </submittedName>
</protein>
<gene>
    <name evidence="8" type="ORF">QJ043_04485</name>
</gene>
<feature type="transmembrane region" description="Helical" evidence="6">
    <location>
        <begin position="155"/>
        <end position="173"/>
    </location>
</feature>
<keyword evidence="2" id="KW-1003">Cell membrane</keyword>
<evidence type="ECO:0000256" key="1">
    <source>
        <dbReference type="ARBA" id="ARBA00004651"/>
    </source>
</evidence>
<evidence type="ECO:0000313" key="9">
    <source>
        <dbReference type="Proteomes" id="UP001431693"/>
    </source>
</evidence>